<dbReference type="Proteomes" id="UP000677234">
    <property type="component" value="Chromosome"/>
</dbReference>
<reference evidence="4" key="2">
    <citation type="submission" date="2021-04" db="EMBL/GenBank/DDBJ databases">
        <title>Brevibacillus composti FJAT-54423, complete genome.</title>
        <authorList>
            <person name="Tang R."/>
        </authorList>
    </citation>
    <scope>NUCLEOTIDE SEQUENCE</scope>
    <source>
        <strain evidence="4">FJAT-54424</strain>
    </source>
</reference>
<keyword evidence="2" id="KW-0812">Transmembrane</keyword>
<dbReference type="KEGG" id="bcop:JD108_14285"/>
<evidence type="ECO:0000313" key="5">
    <source>
        <dbReference type="Proteomes" id="UP000595847"/>
    </source>
</evidence>
<feature type="region of interest" description="Disordered" evidence="1">
    <location>
        <begin position="119"/>
        <end position="140"/>
    </location>
</feature>
<keyword evidence="2" id="KW-1133">Transmembrane helix</keyword>
<dbReference type="AlphaFoldDB" id="A0A7T5EIA1"/>
<keyword evidence="2" id="KW-0472">Membrane</keyword>
<dbReference type="EMBL" id="CP066308">
    <property type="protein sequence ID" value="QQE73083.1"/>
    <property type="molecule type" value="Genomic_DNA"/>
</dbReference>
<reference evidence="3 5" key="1">
    <citation type="submission" date="2020-12" db="EMBL/GenBank/DDBJ databases">
        <title>strain FJAT-54423T represents a novel species of the genus Brevibacillus.</title>
        <authorList>
            <person name="Tang R."/>
        </authorList>
    </citation>
    <scope>NUCLEOTIDE SEQUENCE [LARGE SCALE GENOMIC DNA]</scope>
    <source>
        <strain evidence="3 5">FJAT-54423</strain>
    </source>
</reference>
<protein>
    <submittedName>
        <fullName evidence="3">Uncharacterized protein</fullName>
    </submittedName>
</protein>
<evidence type="ECO:0000256" key="1">
    <source>
        <dbReference type="SAM" id="MobiDB-lite"/>
    </source>
</evidence>
<evidence type="ECO:0000313" key="3">
    <source>
        <dbReference type="EMBL" id="QQE73083.1"/>
    </source>
</evidence>
<name>A0A7T5EIA1_9BACL</name>
<evidence type="ECO:0000313" key="4">
    <source>
        <dbReference type="EMBL" id="QUO40161.1"/>
    </source>
</evidence>
<feature type="transmembrane region" description="Helical" evidence="2">
    <location>
        <begin position="12"/>
        <end position="35"/>
    </location>
</feature>
<feature type="compositionally biased region" description="Basic and acidic residues" evidence="1">
    <location>
        <begin position="127"/>
        <end position="140"/>
    </location>
</feature>
<dbReference type="RefSeq" id="WP_198826714.1">
    <property type="nucleotide sequence ID" value="NZ_CP066308.1"/>
</dbReference>
<sequence length="166" mass="19161">MEDLLDLLFELLAWLFPLLGKFWFLILGYLGYVLFGKQGQRKQERRPAPRPVLTPVNTGGWPWGPEEEERRTVTPLNRQEEIPDEPHPFEEWNSPEETEADVRRGKEEGFAVEPLEFPVEAPAVPKRTKESPGRKTVMDPREGMKWAIIYGAPRSRTSPLPSRRGL</sequence>
<dbReference type="Proteomes" id="UP000595847">
    <property type="component" value="Chromosome"/>
</dbReference>
<evidence type="ECO:0000256" key="2">
    <source>
        <dbReference type="SAM" id="Phobius"/>
    </source>
</evidence>
<organism evidence="3 5">
    <name type="scientific">Brevibacillus composti</name>
    <dbReference type="NCBI Taxonomy" id="2796470"/>
    <lineage>
        <taxon>Bacteria</taxon>
        <taxon>Bacillati</taxon>
        <taxon>Bacillota</taxon>
        <taxon>Bacilli</taxon>
        <taxon>Bacillales</taxon>
        <taxon>Paenibacillaceae</taxon>
        <taxon>Brevibacillus</taxon>
    </lineage>
</organism>
<gene>
    <name evidence="3" type="ORF">JD108_14285</name>
    <name evidence="4" type="ORF">KDJ56_14230</name>
</gene>
<feature type="compositionally biased region" description="Basic and acidic residues" evidence="1">
    <location>
        <begin position="68"/>
        <end position="90"/>
    </location>
</feature>
<accession>A0A7T5EIA1</accession>
<feature type="region of interest" description="Disordered" evidence="1">
    <location>
        <begin position="43"/>
        <end position="107"/>
    </location>
</feature>
<proteinExistence type="predicted"/>
<dbReference type="EMBL" id="CP073708">
    <property type="protein sequence ID" value="QUO40161.1"/>
    <property type="molecule type" value="Genomic_DNA"/>
</dbReference>
<evidence type="ECO:0000313" key="6">
    <source>
        <dbReference type="Proteomes" id="UP000677234"/>
    </source>
</evidence>
<keyword evidence="6" id="KW-1185">Reference proteome</keyword>